<keyword evidence="9" id="KW-0645">Protease</keyword>
<dbReference type="SMART" id="SM00244">
    <property type="entry name" value="PHB"/>
    <property type="match status" value="1"/>
</dbReference>
<dbReference type="InterPro" id="IPR001107">
    <property type="entry name" value="Band_7"/>
</dbReference>
<feature type="transmembrane region" description="Helical" evidence="6">
    <location>
        <begin position="69"/>
        <end position="91"/>
    </location>
</feature>
<evidence type="ECO:0000256" key="7">
    <source>
        <dbReference type="SAM" id="MobiDB-lite"/>
    </source>
</evidence>
<dbReference type="Proteomes" id="UP000199664">
    <property type="component" value="Unassembled WGS sequence"/>
</dbReference>
<feature type="region of interest" description="Disordered" evidence="7">
    <location>
        <begin position="378"/>
        <end position="397"/>
    </location>
</feature>
<accession>A0A1H7X2B7</accession>
<dbReference type="InterPro" id="IPR010201">
    <property type="entry name" value="HflK"/>
</dbReference>
<evidence type="ECO:0000256" key="5">
    <source>
        <dbReference type="ARBA" id="ARBA00023136"/>
    </source>
</evidence>
<dbReference type="Gene3D" id="3.30.479.30">
    <property type="entry name" value="Band 7 domain"/>
    <property type="match status" value="1"/>
</dbReference>
<name>A0A1H7X2B7_9HYPH</name>
<dbReference type="PANTHER" id="PTHR43327:SF2">
    <property type="entry name" value="MODULATOR OF FTSH PROTEASE HFLK"/>
    <property type="match status" value="1"/>
</dbReference>
<dbReference type="Pfam" id="PF01145">
    <property type="entry name" value="Band_7"/>
    <property type="match status" value="1"/>
</dbReference>
<keyword evidence="3 6" id="KW-0812">Transmembrane</keyword>
<dbReference type="InterPro" id="IPR050710">
    <property type="entry name" value="Band7/mec-2_domain"/>
</dbReference>
<evidence type="ECO:0000256" key="4">
    <source>
        <dbReference type="ARBA" id="ARBA00022989"/>
    </source>
</evidence>
<reference evidence="10" key="1">
    <citation type="submission" date="2016-10" db="EMBL/GenBank/DDBJ databases">
        <authorList>
            <person name="Varghese N."/>
            <person name="Submissions S."/>
        </authorList>
    </citation>
    <scope>NUCLEOTIDE SEQUENCE [LARGE SCALE GENOMIC DNA]</scope>
    <source>
        <strain evidence="10">LMG 26383,CCUG 61248,R- 45681</strain>
    </source>
</reference>
<dbReference type="GO" id="GO:0006508">
    <property type="term" value="P:proteolysis"/>
    <property type="evidence" value="ECO:0007669"/>
    <property type="project" value="UniProtKB-KW"/>
</dbReference>
<dbReference type="NCBIfam" id="TIGR01933">
    <property type="entry name" value="hflK"/>
    <property type="match status" value="1"/>
</dbReference>
<evidence type="ECO:0000313" key="9">
    <source>
        <dbReference type="EMBL" id="SEM27903.1"/>
    </source>
</evidence>
<protein>
    <recommendedName>
        <fullName evidence="6">Protein HflK</fullName>
    </recommendedName>
</protein>
<comment type="similarity">
    <text evidence="2 6">Belongs to the band 7/mec-2 family. HflK subfamily.</text>
</comment>
<dbReference type="EMBL" id="FOAN01000009">
    <property type="protein sequence ID" value="SEM27903.1"/>
    <property type="molecule type" value="Genomic_DNA"/>
</dbReference>
<proteinExistence type="inferred from homology"/>
<dbReference type="OrthoDB" id="9779595at2"/>
<comment type="subcellular location">
    <subcellularLocation>
        <location evidence="1">Membrane</location>
        <topology evidence="1">Single-pass membrane protein</topology>
    </subcellularLocation>
</comment>
<evidence type="ECO:0000256" key="2">
    <source>
        <dbReference type="ARBA" id="ARBA00006971"/>
    </source>
</evidence>
<evidence type="ECO:0000256" key="6">
    <source>
        <dbReference type="RuleBase" id="RU364113"/>
    </source>
</evidence>
<feature type="compositionally biased region" description="Gly residues" evidence="7">
    <location>
        <begin position="8"/>
        <end position="42"/>
    </location>
</feature>
<dbReference type="SUPFAM" id="SSF117892">
    <property type="entry name" value="Band 7/SPFH domain"/>
    <property type="match status" value="1"/>
</dbReference>
<dbReference type="CDD" id="cd03404">
    <property type="entry name" value="SPFH_HflK"/>
    <property type="match status" value="1"/>
</dbReference>
<gene>
    <name evidence="9" type="ORF">SAMN04515666_109142</name>
</gene>
<sequence length="397" mass="42641">MPWSNQSGGSGGSGGGGGGGPWGQRGGGGNGGGPWGGGGPSGGNTPPDLEEIIRRGQDRLKNFMPGGNLGGRGLLLVGLGLVLLWLATGVYTVRPNEVGLNLIFGKYVGKTGEGLNYNLPYPIGSVIKPQVTNVITTEVGFRTVESARTSRQTDIAEESLMLTGDENIVDIDVIVQWQIDPGAPEAFVFNIQDPPGTVKAVAESAMREVIGRRNIQPVLTTDRAAIETEVRQLMQDTLNTYRAGVQIRLVQLQKVDPPQQVIDAFRDVQAARADQERLRNQAETYANQVVPESRGRAAQLLQSAEAFKDQTVNEALGQISRFNSVYDQYKNAPAVTRERLFLETMERVFGGMDKVILDQNGTGNGVVPYLPLGEIGQHQQRRPAGQAQGQAQQGATR</sequence>
<dbReference type="AlphaFoldDB" id="A0A1H7X2B7"/>
<evidence type="ECO:0000256" key="3">
    <source>
        <dbReference type="ARBA" id="ARBA00022692"/>
    </source>
</evidence>
<keyword evidence="4 6" id="KW-1133">Transmembrane helix</keyword>
<feature type="region of interest" description="Disordered" evidence="7">
    <location>
        <begin position="1"/>
        <end position="50"/>
    </location>
</feature>
<keyword evidence="9" id="KW-0378">Hydrolase</keyword>
<dbReference type="GO" id="GO:0008233">
    <property type="term" value="F:peptidase activity"/>
    <property type="evidence" value="ECO:0007669"/>
    <property type="project" value="UniProtKB-KW"/>
</dbReference>
<evidence type="ECO:0000259" key="8">
    <source>
        <dbReference type="SMART" id="SM00244"/>
    </source>
</evidence>
<comment type="function">
    <text evidence="6">HflC and HflK could encode or regulate a protease.</text>
</comment>
<feature type="domain" description="Band 7" evidence="8">
    <location>
        <begin position="88"/>
        <end position="269"/>
    </location>
</feature>
<evidence type="ECO:0000313" key="10">
    <source>
        <dbReference type="Proteomes" id="UP000199664"/>
    </source>
</evidence>
<keyword evidence="10" id="KW-1185">Reference proteome</keyword>
<dbReference type="InterPro" id="IPR036013">
    <property type="entry name" value="Band_7/SPFH_dom_sf"/>
</dbReference>
<comment type="subunit">
    <text evidence="6">HflC and HflK may interact to form a multimeric complex.</text>
</comment>
<dbReference type="PANTHER" id="PTHR43327">
    <property type="entry name" value="STOMATIN-LIKE PROTEIN 2, MITOCHONDRIAL"/>
    <property type="match status" value="1"/>
</dbReference>
<organism evidence="9 10">
    <name type="scientific">Bosea lupini</name>
    <dbReference type="NCBI Taxonomy" id="1036779"/>
    <lineage>
        <taxon>Bacteria</taxon>
        <taxon>Pseudomonadati</taxon>
        <taxon>Pseudomonadota</taxon>
        <taxon>Alphaproteobacteria</taxon>
        <taxon>Hyphomicrobiales</taxon>
        <taxon>Boseaceae</taxon>
        <taxon>Bosea</taxon>
    </lineage>
</organism>
<evidence type="ECO:0000256" key="1">
    <source>
        <dbReference type="ARBA" id="ARBA00004167"/>
    </source>
</evidence>
<dbReference type="InterPro" id="IPR020980">
    <property type="entry name" value="Membrane_HflK_N"/>
</dbReference>
<dbReference type="GO" id="GO:0016020">
    <property type="term" value="C:membrane"/>
    <property type="evidence" value="ECO:0007669"/>
    <property type="project" value="UniProtKB-SubCell"/>
</dbReference>
<dbReference type="Pfam" id="PF12221">
    <property type="entry name" value="HflK_N"/>
    <property type="match status" value="1"/>
</dbReference>
<dbReference type="STRING" id="1036779.SAMN04515666_109142"/>
<dbReference type="RefSeq" id="WP_091840571.1">
    <property type="nucleotide sequence ID" value="NZ_FOAN01000009.1"/>
</dbReference>
<keyword evidence="5 6" id="KW-0472">Membrane</keyword>